<dbReference type="Pfam" id="PF01966">
    <property type="entry name" value="HD"/>
    <property type="match status" value="1"/>
</dbReference>
<dbReference type="InterPro" id="IPR029044">
    <property type="entry name" value="Nucleotide-diphossugar_trans"/>
</dbReference>
<dbReference type="InterPro" id="IPR054703">
    <property type="entry name" value="Mop-rel"/>
</dbReference>
<keyword evidence="3" id="KW-0808">Transferase</keyword>
<dbReference type="GO" id="GO:0016779">
    <property type="term" value="F:nucleotidyltransferase activity"/>
    <property type="evidence" value="ECO:0007669"/>
    <property type="project" value="UniProtKB-ARBA"/>
</dbReference>
<dbReference type="Proteomes" id="UP001221217">
    <property type="component" value="Unassembled WGS sequence"/>
</dbReference>
<dbReference type="PANTHER" id="PTHR43777">
    <property type="entry name" value="MOLYBDENUM COFACTOR CYTIDYLYLTRANSFERASE"/>
    <property type="match status" value="1"/>
</dbReference>
<evidence type="ECO:0000259" key="2">
    <source>
        <dbReference type="Pfam" id="PF12804"/>
    </source>
</evidence>
<dbReference type="CDD" id="cd04182">
    <property type="entry name" value="GT_2_like_f"/>
    <property type="match status" value="1"/>
</dbReference>
<organism evidence="3 4">
    <name type="scientific">Candidatus Thalassospirochaeta sargassi</name>
    <dbReference type="NCBI Taxonomy" id="3119039"/>
    <lineage>
        <taxon>Bacteria</taxon>
        <taxon>Pseudomonadati</taxon>
        <taxon>Spirochaetota</taxon>
        <taxon>Spirochaetia</taxon>
        <taxon>Spirochaetales</taxon>
        <taxon>Spirochaetaceae</taxon>
        <taxon>Candidatus Thalassospirochaeta</taxon>
    </lineage>
</organism>
<dbReference type="PANTHER" id="PTHR43777:SF1">
    <property type="entry name" value="MOLYBDENUM COFACTOR CYTIDYLYLTRANSFERASE"/>
    <property type="match status" value="1"/>
</dbReference>
<protein>
    <submittedName>
        <fullName evidence="3">NTP transferase domain-containing protein</fullName>
    </submittedName>
</protein>
<dbReference type="NCBIfam" id="NF045665">
    <property type="entry name" value="NTPtran_DVU1551"/>
    <property type="match status" value="1"/>
</dbReference>
<gene>
    <name evidence="3" type="ORF">PQJ61_08385</name>
</gene>
<reference evidence="3 4" key="1">
    <citation type="submission" date="2022-12" db="EMBL/GenBank/DDBJ databases">
        <title>Metagenome assembled genome from gulf of manar.</title>
        <authorList>
            <person name="Kohli P."/>
            <person name="Pk S."/>
            <person name="Venkata Ramana C."/>
            <person name="Sasikala C."/>
        </authorList>
    </citation>
    <scope>NUCLEOTIDE SEQUENCE [LARGE SCALE GENOMIC DNA]</scope>
    <source>
        <strain evidence="3">JB008</strain>
    </source>
</reference>
<evidence type="ECO:0000313" key="4">
    <source>
        <dbReference type="Proteomes" id="UP001221217"/>
    </source>
</evidence>
<dbReference type="InterPro" id="IPR006674">
    <property type="entry name" value="HD_domain"/>
</dbReference>
<dbReference type="EMBL" id="JAQQAL010000017">
    <property type="protein sequence ID" value="MDC7226769.1"/>
    <property type="molecule type" value="Genomic_DNA"/>
</dbReference>
<evidence type="ECO:0000313" key="3">
    <source>
        <dbReference type="EMBL" id="MDC7226769.1"/>
    </source>
</evidence>
<dbReference type="Gene3D" id="3.90.550.10">
    <property type="entry name" value="Spore Coat Polysaccharide Biosynthesis Protein SpsA, Chain A"/>
    <property type="match status" value="1"/>
</dbReference>
<evidence type="ECO:0000259" key="1">
    <source>
        <dbReference type="Pfam" id="PF01966"/>
    </source>
</evidence>
<dbReference type="CDD" id="cd00077">
    <property type="entry name" value="HDc"/>
    <property type="match status" value="1"/>
</dbReference>
<feature type="domain" description="HD" evidence="1">
    <location>
        <begin position="233"/>
        <end position="324"/>
    </location>
</feature>
<proteinExistence type="predicted"/>
<dbReference type="Gene3D" id="1.10.3210.10">
    <property type="entry name" value="Hypothetical protein af1432"/>
    <property type="match status" value="1"/>
</dbReference>
<dbReference type="SUPFAM" id="SSF53448">
    <property type="entry name" value="Nucleotide-diphospho-sugar transferases"/>
    <property type="match status" value="1"/>
</dbReference>
<dbReference type="InterPro" id="IPR025877">
    <property type="entry name" value="MobA-like_NTP_Trfase"/>
</dbReference>
<dbReference type="Pfam" id="PF12804">
    <property type="entry name" value="NTP_transf_3"/>
    <property type="match status" value="1"/>
</dbReference>
<dbReference type="InterPro" id="IPR003607">
    <property type="entry name" value="HD/PDEase_dom"/>
</dbReference>
<comment type="caution">
    <text evidence="3">The sequence shown here is derived from an EMBL/GenBank/DDBJ whole genome shotgun (WGS) entry which is preliminary data.</text>
</comment>
<sequence length="375" mass="42235">MKHPSITAVIAAAGYSSRMSAHKALYPIGDELVIERAVRILSDGGVDRVYAVTGYKRQLLHPVLRRMQSDYPLAIIENPDYKRGMFSSVLAGVRALPDETEGFLMLPVDYPFVEPRTVAMLIESADHSDADIISPVYNGNPGHPPFIKYTVFNAILEADENAPDFRGLHSVLSSPAFRTESVEVDDCGILDDIDDDSEYRSMIKKHCRLDVCYPGPFEIDRIIRKKRPSGQTVRHMEKTAELAVRYAERLNSCGHRLNPGLLKAAALLHDICKPEPDHARAGGRLLSEFGYPETGEIIAQHMDIIHNEDDEIDEAAVLYFVDKLFEEEKLMTLDKRLELKLEPYSENSETGKNIRERFKKAGLIQRKINRICTGL</sequence>
<name>A0AAJ1ICP1_9SPIO</name>
<feature type="domain" description="MobA-like NTP transferase" evidence="2">
    <location>
        <begin position="8"/>
        <end position="172"/>
    </location>
</feature>
<accession>A0AAJ1ICP1</accession>
<dbReference type="SUPFAM" id="SSF109604">
    <property type="entry name" value="HD-domain/PDEase-like"/>
    <property type="match status" value="1"/>
</dbReference>
<dbReference type="AlphaFoldDB" id="A0AAJ1ICP1"/>